<reference evidence="8" key="1">
    <citation type="submission" date="2022-10" db="EMBL/GenBank/DDBJ databases">
        <title>Genome assembly of Pristionchus species.</title>
        <authorList>
            <person name="Yoshida K."/>
            <person name="Sommer R.J."/>
        </authorList>
    </citation>
    <scope>NUCLEOTIDE SEQUENCE [LARGE SCALE GENOMIC DNA]</scope>
    <source>
        <strain evidence="8">RS5460</strain>
    </source>
</reference>
<keyword evidence="2 4" id="KW-0863">Zinc-finger</keyword>
<gene>
    <name evidence="7" type="ORF">PMAYCL1PPCAC_29502</name>
</gene>
<evidence type="ECO:0000259" key="6">
    <source>
        <dbReference type="PROSITE" id="PS50178"/>
    </source>
</evidence>
<evidence type="ECO:0000313" key="7">
    <source>
        <dbReference type="EMBL" id="GMR59307.1"/>
    </source>
</evidence>
<dbReference type="InterPro" id="IPR011011">
    <property type="entry name" value="Znf_FYVE_PHD"/>
</dbReference>
<dbReference type="InterPro" id="IPR013083">
    <property type="entry name" value="Znf_RING/FYVE/PHD"/>
</dbReference>
<evidence type="ECO:0000313" key="8">
    <source>
        <dbReference type="Proteomes" id="UP001328107"/>
    </source>
</evidence>
<organism evidence="7 8">
    <name type="scientific">Pristionchus mayeri</name>
    <dbReference type="NCBI Taxonomy" id="1317129"/>
    <lineage>
        <taxon>Eukaryota</taxon>
        <taxon>Metazoa</taxon>
        <taxon>Ecdysozoa</taxon>
        <taxon>Nematoda</taxon>
        <taxon>Chromadorea</taxon>
        <taxon>Rhabditida</taxon>
        <taxon>Rhabditina</taxon>
        <taxon>Diplogasteromorpha</taxon>
        <taxon>Diplogasteroidea</taxon>
        <taxon>Neodiplogasteridae</taxon>
        <taxon>Pristionchus</taxon>
    </lineage>
</organism>
<feature type="compositionally biased region" description="Low complexity" evidence="5">
    <location>
        <begin position="397"/>
        <end position="415"/>
    </location>
</feature>
<evidence type="ECO:0000256" key="4">
    <source>
        <dbReference type="PROSITE-ProRule" id="PRU00091"/>
    </source>
</evidence>
<dbReference type="Gene3D" id="3.30.40.10">
    <property type="entry name" value="Zinc/RING finger domain, C3HC4 (zinc finger)"/>
    <property type="match status" value="1"/>
</dbReference>
<dbReference type="GO" id="GO:0009838">
    <property type="term" value="P:abscission"/>
    <property type="evidence" value="ECO:0007669"/>
    <property type="project" value="TreeGrafter"/>
</dbReference>
<dbReference type="GO" id="GO:0005813">
    <property type="term" value="C:centrosome"/>
    <property type="evidence" value="ECO:0007669"/>
    <property type="project" value="TreeGrafter"/>
</dbReference>
<dbReference type="PANTHER" id="PTHR46603:SF1">
    <property type="entry name" value="ABSCISSION_NOCUT CHECKPOINT REGULATOR"/>
    <property type="match status" value="1"/>
</dbReference>
<dbReference type="PANTHER" id="PTHR46603">
    <property type="entry name" value="ABSCISSION/NOCUT CHECKPOINT REGULATOR"/>
    <property type="match status" value="1"/>
</dbReference>
<sequence>MPSSWSTLTPLLSVKRAFFSHQSKKGKKDSRSSPSPPPSISSPLPIQLSSPLSSSQSVPRFSRRDEQLRTRKYLNFPSTSPSQSISSPTVPRRSQSPSPFIPRRPITPTQAWPSASTLLEWMEPTLKERREEGRRMRTLSQGNLAPSRSSFYSSDTVLLPTRVRREEMDEMGRGTAERVAHWIRSKSKERVDRVEDWKRTNSDRRKRAPVLSSRSRSIDSFSYSMPAAAGCSNCCSKYSLLNREEGCSGCALSFCKRCVRWKAVVPRLSSNPLSVCQSCFERIEREEKEKQMKNYSYSMSSTPLYPSVPSSVSSQSTSYFHSRPIPSPHPSTHPLPPLPPPPPPYSPHPIPSSSSIYPSNLTRPWWNESDLPPPSMRSEYGKGVAQPRSLVKGIKIPSSSASPSSTAHPSVSHVSPLAPTHEMAEMEERAKKLRDDVDVPAPSLSSLEERLAALRGVDVELVRNPRLYLEKKGSEPTGDTVDKLMEEARSMAILEEQNDPDRLLEERANRLIERRDEGKKEEGTENEDIRLSMAPSVSSRMSELSEATKEELADIDRVMTEARSRVEEAEGRLKREKGEEGREDDVTRQMGEANKLATQLSLDVAKVNEELAAFWQKENGKRSKERSLSSEEELDEETLAAIVREAEDTPDVSLLFSRRFFSSCDAICRNNRNLIDLFALSTFSSSLSVLSPYLFYFPYLYIRSCTVNYPFYVGTTRVMGLLEPPIFETL</sequence>
<keyword evidence="1" id="KW-0479">Metal-binding</keyword>
<keyword evidence="8" id="KW-1185">Reference proteome</keyword>
<dbReference type="GO" id="GO:0032154">
    <property type="term" value="C:cleavage furrow"/>
    <property type="evidence" value="ECO:0007669"/>
    <property type="project" value="TreeGrafter"/>
</dbReference>
<feature type="region of interest" description="Disordered" evidence="5">
    <location>
        <begin position="315"/>
        <end position="353"/>
    </location>
</feature>
<proteinExistence type="predicted"/>
<dbReference type="AlphaFoldDB" id="A0AAN5IAW7"/>
<dbReference type="GO" id="GO:0030496">
    <property type="term" value="C:midbody"/>
    <property type="evidence" value="ECO:0007669"/>
    <property type="project" value="TreeGrafter"/>
</dbReference>
<accession>A0AAN5IAW7</accession>
<evidence type="ECO:0000256" key="2">
    <source>
        <dbReference type="ARBA" id="ARBA00022771"/>
    </source>
</evidence>
<dbReference type="GO" id="GO:0044878">
    <property type="term" value="P:mitotic cytokinesis checkpoint signaling"/>
    <property type="evidence" value="ECO:0007669"/>
    <property type="project" value="TreeGrafter"/>
</dbReference>
<evidence type="ECO:0000256" key="3">
    <source>
        <dbReference type="ARBA" id="ARBA00022833"/>
    </source>
</evidence>
<dbReference type="GO" id="GO:0008270">
    <property type="term" value="F:zinc ion binding"/>
    <property type="evidence" value="ECO:0007669"/>
    <property type="project" value="UniProtKB-KW"/>
</dbReference>
<feature type="region of interest" description="Disordered" evidence="5">
    <location>
        <begin position="395"/>
        <end position="415"/>
    </location>
</feature>
<feature type="compositionally biased region" description="Pro residues" evidence="5">
    <location>
        <begin position="325"/>
        <end position="350"/>
    </location>
</feature>
<evidence type="ECO:0000256" key="5">
    <source>
        <dbReference type="SAM" id="MobiDB-lite"/>
    </source>
</evidence>
<feature type="compositionally biased region" description="Low complexity" evidence="5">
    <location>
        <begin position="41"/>
        <end position="57"/>
    </location>
</feature>
<feature type="region of interest" description="Disordered" evidence="5">
    <location>
        <begin position="563"/>
        <end position="587"/>
    </location>
</feature>
<dbReference type="PROSITE" id="PS50178">
    <property type="entry name" value="ZF_FYVE"/>
    <property type="match status" value="1"/>
</dbReference>
<keyword evidence="3" id="KW-0862">Zinc</keyword>
<dbReference type="Proteomes" id="UP001328107">
    <property type="component" value="Unassembled WGS sequence"/>
</dbReference>
<dbReference type="InterPro" id="IPR017455">
    <property type="entry name" value="Znf_FYVE-rel"/>
</dbReference>
<feature type="domain" description="FYVE-type" evidence="6">
    <location>
        <begin position="231"/>
        <end position="284"/>
    </location>
</feature>
<evidence type="ECO:0000256" key="1">
    <source>
        <dbReference type="ARBA" id="ARBA00022723"/>
    </source>
</evidence>
<dbReference type="SUPFAM" id="SSF57903">
    <property type="entry name" value="FYVE/PHD zinc finger"/>
    <property type="match status" value="1"/>
</dbReference>
<comment type="caution">
    <text evidence="7">The sequence shown here is derived from an EMBL/GenBank/DDBJ whole genome shotgun (WGS) entry which is preliminary data.</text>
</comment>
<dbReference type="GO" id="GO:0032266">
    <property type="term" value="F:phosphatidylinositol-3-phosphate binding"/>
    <property type="evidence" value="ECO:0007669"/>
    <property type="project" value="TreeGrafter"/>
</dbReference>
<name>A0AAN5IAW7_9BILA</name>
<feature type="region of interest" description="Disordered" evidence="5">
    <location>
        <begin position="19"/>
        <end position="115"/>
    </location>
</feature>
<dbReference type="EMBL" id="BTRK01000006">
    <property type="protein sequence ID" value="GMR59307.1"/>
    <property type="molecule type" value="Genomic_DNA"/>
</dbReference>
<protein>
    <recommendedName>
        <fullName evidence="6">FYVE-type domain-containing protein</fullName>
    </recommendedName>
</protein>
<feature type="compositionally biased region" description="Low complexity" evidence="5">
    <location>
        <begin position="77"/>
        <end position="91"/>
    </location>
</feature>